<proteinExistence type="predicted"/>
<feature type="signal peptide" evidence="1">
    <location>
        <begin position="1"/>
        <end position="31"/>
    </location>
</feature>
<reference evidence="2" key="2">
    <citation type="submission" date="2021-08" db="EMBL/GenBank/DDBJ databases">
        <authorList>
            <person name="Tani A."/>
            <person name="Ola A."/>
            <person name="Ogura Y."/>
            <person name="Katsura K."/>
            <person name="Hayashi T."/>
        </authorList>
    </citation>
    <scope>NUCLEOTIDE SEQUENCE</scope>
    <source>
        <strain evidence="2">DSM 17168</strain>
    </source>
</reference>
<dbReference type="Proteomes" id="UP001055153">
    <property type="component" value="Unassembled WGS sequence"/>
</dbReference>
<evidence type="ECO:0000256" key="1">
    <source>
        <dbReference type="SAM" id="SignalP"/>
    </source>
</evidence>
<organism evidence="2 3">
    <name type="scientific">Methylobacterium isbiliense</name>
    <dbReference type="NCBI Taxonomy" id="315478"/>
    <lineage>
        <taxon>Bacteria</taxon>
        <taxon>Pseudomonadati</taxon>
        <taxon>Pseudomonadota</taxon>
        <taxon>Alphaproteobacteria</taxon>
        <taxon>Hyphomicrobiales</taxon>
        <taxon>Methylobacteriaceae</taxon>
        <taxon>Methylobacterium</taxon>
    </lineage>
</organism>
<comment type="caution">
    <text evidence="2">The sequence shown here is derived from an EMBL/GenBank/DDBJ whole genome shotgun (WGS) entry which is preliminary data.</text>
</comment>
<keyword evidence="3" id="KW-1185">Reference proteome</keyword>
<gene>
    <name evidence="2" type="ORF">GMJLKIPL_1818</name>
</gene>
<feature type="chain" id="PRO_5046652844" evidence="1">
    <location>
        <begin position="32"/>
        <end position="95"/>
    </location>
</feature>
<dbReference type="EMBL" id="BPQQ01000019">
    <property type="protein sequence ID" value="GJD99900.1"/>
    <property type="molecule type" value="Genomic_DNA"/>
</dbReference>
<name>A0ABQ4SDX8_9HYPH</name>
<reference evidence="2" key="1">
    <citation type="journal article" date="2021" name="Front. Microbiol.">
        <title>Comprehensive Comparative Genomics and Phenotyping of Methylobacterium Species.</title>
        <authorList>
            <person name="Alessa O."/>
            <person name="Ogura Y."/>
            <person name="Fujitani Y."/>
            <person name="Takami H."/>
            <person name="Hayashi T."/>
            <person name="Sahin N."/>
            <person name="Tani A."/>
        </authorList>
    </citation>
    <scope>NUCLEOTIDE SEQUENCE</scope>
    <source>
        <strain evidence="2">DSM 17168</strain>
    </source>
</reference>
<keyword evidence="1" id="KW-0732">Signal</keyword>
<accession>A0ABQ4SDX8</accession>
<evidence type="ECO:0000313" key="3">
    <source>
        <dbReference type="Proteomes" id="UP001055153"/>
    </source>
</evidence>
<dbReference type="RefSeq" id="WP_306423385.1">
    <property type="nucleotide sequence ID" value="NZ_BPQQ01000019.1"/>
</dbReference>
<sequence>MIRFPRLRSTAHRTVCAAPMTAGVSALGAGAAPAGACPADTVVPGGKGRAERIVPWRSHGDRPAIIDLMCGDEAEYAGTCAVPIAHKAGDAAVTR</sequence>
<evidence type="ECO:0000313" key="2">
    <source>
        <dbReference type="EMBL" id="GJD99900.1"/>
    </source>
</evidence>
<protein>
    <submittedName>
        <fullName evidence="2">Uncharacterized protein</fullName>
    </submittedName>
</protein>